<accession>A0A3B1IS02</accession>
<evidence type="ECO:0000313" key="8">
    <source>
        <dbReference type="Proteomes" id="UP000018467"/>
    </source>
</evidence>
<dbReference type="Proteomes" id="UP000018467">
    <property type="component" value="Unassembled WGS sequence"/>
</dbReference>
<name>A0A3B1IS02_ASTMX</name>
<reference evidence="8" key="2">
    <citation type="journal article" date="2014" name="Nat. Commun.">
        <title>The cavefish genome reveals candidate genes for eye loss.</title>
        <authorList>
            <person name="McGaugh S.E."/>
            <person name="Gross J.B."/>
            <person name="Aken B."/>
            <person name="Blin M."/>
            <person name="Borowsky R."/>
            <person name="Chalopin D."/>
            <person name="Hinaux H."/>
            <person name="Jeffery W.R."/>
            <person name="Keene A."/>
            <person name="Ma L."/>
            <person name="Minx P."/>
            <person name="Murphy D."/>
            <person name="O'Quin K.E."/>
            <person name="Retaux S."/>
            <person name="Rohner N."/>
            <person name="Searle S.M."/>
            <person name="Stahl B.A."/>
            <person name="Tabin C."/>
            <person name="Volff J.N."/>
            <person name="Yoshizawa M."/>
            <person name="Warren W.C."/>
        </authorList>
    </citation>
    <scope>NUCLEOTIDE SEQUENCE [LARGE SCALE GENOMIC DNA]</scope>
    <source>
        <strain evidence="8">female</strain>
    </source>
</reference>
<dbReference type="GO" id="GO:0016020">
    <property type="term" value="C:membrane"/>
    <property type="evidence" value="ECO:0007669"/>
    <property type="project" value="UniProtKB-SubCell"/>
</dbReference>
<sequence length="126" mass="13821">MPVGSVPRGRSLSPVSLAHSLSRLREFRTRTRIMLSLGVAQMVLGSLILAVSFAALALTTSPRVRHSCPFWAGFSVLLSGLIGVVSWKRPLSLVVSTNEHSEPTLLSQCARVPYSCRRIQRFCCLI</sequence>
<keyword evidence="4 6" id="KW-0472">Membrane</keyword>
<dbReference type="PANTHER" id="PTHR17615">
    <property type="entry name" value="PROTEIN FAM189A"/>
    <property type="match status" value="1"/>
</dbReference>
<comment type="subcellular location">
    <subcellularLocation>
        <location evidence="1">Membrane</location>
        <topology evidence="1">Multi-pass membrane protein</topology>
    </subcellularLocation>
</comment>
<evidence type="ECO:0000256" key="2">
    <source>
        <dbReference type="ARBA" id="ARBA00022692"/>
    </source>
</evidence>
<dbReference type="STRING" id="7994.ENSAMXP00000031944"/>
<dbReference type="PANTHER" id="PTHR17615:SF6">
    <property type="entry name" value="PROTEIN ENTREP2"/>
    <property type="match status" value="1"/>
</dbReference>
<evidence type="ECO:0000256" key="4">
    <source>
        <dbReference type="ARBA" id="ARBA00023136"/>
    </source>
</evidence>
<reference evidence="7" key="3">
    <citation type="submission" date="2025-08" db="UniProtKB">
        <authorList>
            <consortium name="Ensembl"/>
        </authorList>
    </citation>
    <scope>IDENTIFICATION</scope>
</reference>
<feature type="transmembrane region" description="Helical" evidence="6">
    <location>
        <begin position="70"/>
        <end position="87"/>
    </location>
</feature>
<dbReference type="GeneTree" id="ENSGT00530000063335"/>
<keyword evidence="3 6" id="KW-1133">Transmembrane helix</keyword>
<dbReference type="Ensembl" id="ENSAMXT00000031526.1">
    <property type="protein sequence ID" value="ENSAMXP00000031944.1"/>
    <property type="gene ID" value="ENSAMXG00000035423.1"/>
</dbReference>
<dbReference type="InterPro" id="IPR030431">
    <property type="entry name" value="ENTREP1-3"/>
</dbReference>
<evidence type="ECO:0000256" key="3">
    <source>
        <dbReference type="ARBA" id="ARBA00022989"/>
    </source>
</evidence>
<keyword evidence="2 6" id="KW-0812">Transmembrane</keyword>
<evidence type="ECO:0000256" key="5">
    <source>
        <dbReference type="ARBA" id="ARBA00034309"/>
    </source>
</evidence>
<dbReference type="AlphaFoldDB" id="A0A3B1IS02"/>
<reference evidence="7" key="4">
    <citation type="submission" date="2025-09" db="UniProtKB">
        <authorList>
            <consortium name="Ensembl"/>
        </authorList>
    </citation>
    <scope>IDENTIFICATION</scope>
</reference>
<comment type="similarity">
    <text evidence="5">Belongs to the ENTREP family.</text>
</comment>
<evidence type="ECO:0000256" key="1">
    <source>
        <dbReference type="ARBA" id="ARBA00004141"/>
    </source>
</evidence>
<keyword evidence="8" id="KW-1185">Reference proteome</keyword>
<evidence type="ECO:0000256" key="6">
    <source>
        <dbReference type="SAM" id="Phobius"/>
    </source>
</evidence>
<dbReference type="InParanoid" id="A0A3B1IS02"/>
<evidence type="ECO:0000313" key="7">
    <source>
        <dbReference type="Ensembl" id="ENSAMXP00000031944.1"/>
    </source>
</evidence>
<feature type="transmembrane region" description="Helical" evidence="6">
    <location>
        <begin position="33"/>
        <end position="58"/>
    </location>
</feature>
<dbReference type="InterPro" id="IPR007237">
    <property type="entry name" value="CD20-like"/>
</dbReference>
<reference evidence="8" key="1">
    <citation type="submission" date="2013-03" db="EMBL/GenBank/DDBJ databases">
        <authorList>
            <person name="Jeffery W."/>
            <person name="Warren W."/>
            <person name="Wilson R.K."/>
        </authorList>
    </citation>
    <scope>NUCLEOTIDE SEQUENCE</scope>
    <source>
        <strain evidence="8">female</strain>
    </source>
</reference>
<proteinExistence type="inferred from homology"/>
<dbReference type="Bgee" id="ENSAMXG00000035423">
    <property type="expression patterns" value="Expressed in testis and 1 other cell type or tissue"/>
</dbReference>
<protein>
    <submittedName>
        <fullName evidence="7">Protein FAM189A1-like</fullName>
    </submittedName>
</protein>
<organism evidence="7 8">
    <name type="scientific">Astyanax mexicanus</name>
    <name type="common">Blind cave fish</name>
    <name type="synonym">Astyanax fasciatus mexicanus</name>
    <dbReference type="NCBI Taxonomy" id="7994"/>
    <lineage>
        <taxon>Eukaryota</taxon>
        <taxon>Metazoa</taxon>
        <taxon>Chordata</taxon>
        <taxon>Craniata</taxon>
        <taxon>Vertebrata</taxon>
        <taxon>Euteleostomi</taxon>
        <taxon>Actinopterygii</taxon>
        <taxon>Neopterygii</taxon>
        <taxon>Teleostei</taxon>
        <taxon>Ostariophysi</taxon>
        <taxon>Characiformes</taxon>
        <taxon>Characoidei</taxon>
        <taxon>Acestrorhamphidae</taxon>
        <taxon>Acestrorhamphinae</taxon>
        <taxon>Astyanax</taxon>
    </lineage>
</organism>
<dbReference type="Pfam" id="PF04103">
    <property type="entry name" value="CD20"/>
    <property type="match status" value="1"/>
</dbReference>